<proteinExistence type="predicted"/>
<organism evidence="1 2">
    <name type="scientific">Meloidogyne hapla</name>
    <name type="common">Root-knot nematode worm</name>
    <dbReference type="NCBI Taxonomy" id="6305"/>
    <lineage>
        <taxon>Eukaryota</taxon>
        <taxon>Metazoa</taxon>
        <taxon>Ecdysozoa</taxon>
        <taxon>Nematoda</taxon>
        <taxon>Chromadorea</taxon>
        <taxon>Rhabditida</taxon>
        <taxon>Tylenchina</taxon>
        <taxon>Tylenchomorpha</taxon>
        <taxon>Tylenchoidea</taxon>
        <taxon>Meloidogynidae</taxon>
        <taxon>Meloidogyninae</taxon>
        <taxon>Meloidogyne</taxon>
    </lineage>
</organism>
<sequence length="126" mass="14445">MKKVYAYVCEHKTGKFNLLDNYPIDLQAMIIPFPIQCFPLNNGSLMIGSGTASYTYYPEENIPHMSGDFYEQFPNLPGKFVSGFPADKDYNNYIFLDKLNASKYSLIDAKLSEEKEIKDFLNCKVN</sequence>
<keyword evidence="1" id="KW-1185">Reference proteome</keyword>
<dbReference type="Proteomes" id="UP000095281">
    <property type="component" value="Unplaced"/>
</dbReference>
<dbReference type="AlphaFoldDB" id="A0A1I8AYG6"/>
<reference evidence="2" key="1">
    <citation type="submission" date="2016-11" db="UniProtKB">
        <authorList>
            <consortium name="WormBaseParasite"/>
        </authorList>
    </citation>
    <scope>IDENTIFICATION</scope>
</reference>
<name>A0A1I8AYG6_MELHA</name>
<protein>
    <submittedName>
        <fullName evidence="2">DUF3298 domain-containing protein</fullName>
    </submittedName>
</protein>
<dbReference type="WBParaSite" id="MhA1_Contig1105.frz3.gene1">
    <property type="protein sequence ID" value="MhA1_Contig1105.frz3.gene1"/>
    <property type="gene ID" value="MhA1_Contig1105.frz3.gene1"/>
</dbReference>
<evidence type="ECO:0000313" key="1">
    <source>
        <dbReference type="Proteomes" id="UP000095281"/>
    </source>
</evidence>
<accession>A0A1I8AYG6</accession>
<evidence type="ECO:0000313" key="2">
    <source>
        <dbReference type="WBParaSite" id="MhA1_Contig1105.frz3.gene1"/>
    </source>
</evidence>